<dbReference type="InterPro" id="IPR000477">
    <property type="entry name" value="RT_dom"/>
</dbReference>
<feature type="compositionally biased region" description="Polar residues" evidence="1">
    <location>
        <begin position="116"/>
        <end position="128"/>
    </location>
</feature>
<name>A0A4Y2CCN6_ARAVE</name>
<feature type="domain" description="Reverse transcriptase" evidence="2">
    <location>
        <begin position="1"/>
        <end position="67"/>
    </location>
</feature>
<accession>A0A4Y2CCN6</accession>
<feature type="region of interest" description="Disordered" evidence="1">
    <location>
        <begin position="162"/>
        <end position="195"/>
    </location>
</feature>
<dbReference type="SUPFAM" id="SSF56672">
    <property type="entry name" value="DNA/RNA polymerases"/>
    <property type="match status" value="1"/>
</dbReference>
<sequence length="195" mass="21989">MSIILAGLSDLQIACYIDDVIIASHNFQDHLQRLELVFQRLTEANLKVKPSKCSFLQFEISFLGHTVREGQVLPDAKNLDSIKNTMPPQTKKQTVHVNRLVKVVERDTFPFIQDSSKNHCSSSQSLQRQPDEDEISKLYPPYTLPYKDPGEDVFISLNQQISSSSNDSTPAVTNNSKTGVLPRSCPYDLRPRNAN</sequence>
<dbReference type="Proteomes" id="UP000499080">
    <property type="component" value="Unassembled WGS sequence"/>
</dbReference>
<proteinExistence type="predicted"/>
<dbReference type="InterPro" id="IPR043502">
    <property type="entry name" value="DNA/RNA_pol_sf"/>
</dbReference>
<dbReference type="InterPro" id="IPR051320">
    <property type="entry name" value="Viral_Replic_Matur_Polypro"/>
</dbReference>
<feature type="compositionally biased region" description="Polar residues" evidence="1">
    <location>
        <begin position="169"/>
        <end position="178"/>
    </location>
</feature>
<dbReference type="GO" id="GO:0071897">
    <property type="term" value="P:DNA biosynthetic process"/>
    <property type="evidence" value="ECO:0007669"/>
    <property type="project" value="UniProtKB-ARBA"/>
</dbReference>
<reference evidence="3 4" key="1">
    <citation type="journal article" date="2019" name="Sci. Rep.">
        <title>Orb-weaving spider Araneus ventricosus genome elucidates the spidroin gene catalogue.</title>
        <authorList>
            <person name="Kono N."/>
            <person name="Nakamura H."/>
            <person name="Ohtoshi R."/>
            <person name="Moran D.A.P."/>
            <person name="Shinohara A."/>
            <person name="Yoshida Y."/>
            <person name="Fujiwara M."/>
            <person name="Mori M."/>
            <person name="Tomita M."/>
            <person name="Arakawa K."/>
        </authorList>
    </citation>
    <scope>NUCLEOTIDE SEQUENCE [LARGE SCALE GENOMIC DNA]</scope>
</reference>
<protein>
    <recommendedName>
        <fullName evidence="2">Reverse transcriptase domain-containing protein</fullName>
    </recommendedName>
</protein>
<organism evidence="3 4">
    <name type="scientific">Araneus ventricosus</name>
    <name type="common">Orbweaver spider</name>
    <name type="synonym">Epeira ventricosa</name>
    <dbReference type="NCBI Taxonomy" id="182803"/>
    <lineage>
        <taxon>Eukaryota</taxon>
        <taxon>Metazoa</taxon>
        <taxon>Ecdysozoa</taxon>
        <taxon>Arthropoda</taxon>
        <taxon>Chelicerata</taxon>
        <taxon>Arachnida</taxon>
        <taxon>Araneae</taxon>
        <taxon>Araneomorphae</taxon>
        <taxon>Entelegynae</taxon>
        <taxon>Araneoidea</taxon>
        <taxon>Araneidae</taxon>
        <taxon>Araneus</taxon>
    </lineage>
</organism>
<evidence type="ECO:0000259" key="2">
    <source>
        <dbReference type="PROSITE" id="PS50878"/>
    </source>
</evidence>
<comment type="caution">
    <text evidence="3">The sequence shown here is derived from an EMBL/GenBank/DDBJ whole genome shotgun (WGS) entry which is preliminary data.</text>
</comment>
<dbReference type="OrthoDB" id="6437143at2759"/>
<dbReference type="InterPro" id="IPR043128">
    <property type="entry name" value="Rev_trsase/Diguanyl_cyclase"/>
</dbReference>
<dbReference type="PANTHER" id="PTHR33064:SF29">
    <property type="entry name" value="PEPTIDASE A2 DOMAIN-CONTAINING PROTEIN-RELATED"/>
    <property type="match status" value="1"/>
</dbReference>
<dbReference type="EMBL" id="BGPR01000170">
    <property type="protein sequence ID" value="GBM01477.1"/>
    <property type="molecule type" value="Genomic_DNA"/>
</dbReference>
<evidence type="ECO:0000313" key="4">
    <source>
        <dbReference type="Proteomes" id="UP000499080"/>
    </source>
</evidence>
<dbReference type="Gene3D" id="3.30.70.270">
    <property type="match status" value="1"/>
</dbReference>
<dbReference type="FunFam" id="3.30.70.270:FF:000003">
    <property type="entry name" value="Transposon Ty3-G Gag-Pol polyprotein"/>
    <property type="match status" value="1"/>
</dbReference>
<evidence type="ECO:0000313" key="3">
    <source>
        <dbReference type="EMBL" id="GBM01477.1"/>
    </source>
</evidence>
<feature type="region of interest" description="Disordered" evidence="1">
    <location>
        <begin position="116"/>
        <end position="139"/>
    </location>
</feature>
<dbReference type="AlphaFoldDB" id="A0A4Y2CCN6"/>
<dbReference type="PROSITE" id="PS50878">
    <property type="entry name" value="RT_POL"/>
    <property type="match status" value="1"/>
</dbReference>
<evidence type="ECO:0000256" key="1">
    <source>
        <dbReference type="SAM" id="MobiDB-lite"/>
    </source>
</evidence>
<keyword evidence="4" id="KW-1185">Reference proteome</keyword>
<gene>
    <name evidence="3" type="ORF">AVEN_209293_1</name>
</gene>
<dbReference type="PANTHER" id="PTHR33064">
    <property type="entry name" value="POL PROTEIN"/>
    <property type="match status" value="1"/>
</dbReference>
<dbReference type="Pfam" id="PF00078">
    <property type="entry name" value="RVT_1"/>
    <property type="match status" value="1"/>
</dbReference>